<dbReference type="PANTHER" id="PTHR22600:SF42">
    <property type="entry name" value="BETA-N-ACETYLHEXOSAMINIDASE"/>
    <property type="match status" value="1"/>
</dbReference>
<evidence type="ECO:0000256" key="8">
    <source>
        <dbReference type="PIRSR" id="PIRSR001093-1"/>
    </source>
</evidence>
<dbReference type="GO" id="GO:0016231">
    <property type="term" value="F:beta-N-acetylglucosaminidase activity"/>
    <property type="evidence" value="ECO:0007669"/>
    <property type="project" value="TreeGrafter"/>
</dbReference>
<organism evidence="12 13">
    <name type="scientific">Nezara viridula</name>
    <name type="common">Southern green stink bug</name>
    <name type="synonym">Cimex viridulus</name>
    <dbReference type="NCBI Taxonomy" id="85310"/>
    <lineage>
        <taxon>Eukaryota</taxon>
        <taxon>Metazoa</taxon>
        <taxon>Ecdysozoa</taxon>
        <taxon>Arthropoda</taxon>
        <taxon>Hexapoda</taxon>
        <taxon>Insecta</taxon>
        <taxon>Pterygota</taxon>
        <taxon>Neoptera</taxon>
        <taxon>Paraneoptera</taxon>
        <taxon>Hemiptera</taxon>
        <taxon>Heteroptera</taxon>
        <taxon>Panheteroptera</taxon>
        <taxon>Pentatomomorpha</taxon>
        <taxon>Pentatomoidea</taxon>
        <taxon>Pentatomidae</taxon>
        <taxon>Pentatominae</taxon>
        <taxon>Nezara</taxon>
    </lineage>
</organism>
<comment type="similarity">
    <text evidence="2 7">Belongs to the glycosyl hydrolase 20 family.</text>
</comment>
<dbReference type="InterPro" id="IPR029019">
    <property type="entry name" value="HEX_eukaryotic_N"/>
</dbReference>
<evidence type="ECO:0000313" key="12">
    <source>
        <dbReference type="EMBL" id="CAH1399796.1"/>
    </source>
</evidence>
<protein>
    <recommendedName>
        <fullName evidence="7">Beta-hexosaminidase</fullName>
        <ecNumber evidence="7">3.2.1.52</ecNumber>
    </recommendedName>
</protein>
<accession>A0A9P0HD42</accession>
<evidence type="ECO:0000259" key="11">
    <source>
        <dbReference type="Pfam" id="PF14845"/>
    </source>
</evidence>
<evidence type="ECO:0000256" key="9">
    <source>
        <dbReference type="SAM" id="Phobius"/>
    </source>
</evidence>
<dbReference type="OrthoDB" id="428480at2759"/>
<dbReference type="PRINTS" id="PR00738">
    <property type="entry name" value="GLHYDRLASE20"/>
</dbReference>
<dbReference type="Pfam" id="PF00728">
    <property type="entry name" value="Glyco_hydro_20"/>
    <property type="match status" value="1"/>
</dbReference>
<dbReference type="InterPro" id="IPR017853">
    <property type="entry name" value="GH"/>
</dbReference>
<dbReference type="CDD" id="cd06562">
    <property type="entry name" value="GH20_HexA_HexB-like"/>
    <property type="match status" value="1"/>
</dbReference>
<evidence type="ECO:0000256" key="6">
    <source>
        <dbReference type="ARBA" id="ARBA00023295"/>
    </source>
</evidence>
<dbReference type="Pfam" id="PF14845">
    <property type="entry name" value="Glycohydro_20b2"/>
    <property type="match status" value="1"/>
</dbReference>
<keyword evidence="9" id="KW-0812">Transmembrane</keyword>
<dbReference type="FunFam" id="3.20.20.80:FF:000063">
    <property type="entry name" value="Beta-hexosaminidase"/>
    <property type="match status" value="1"/>
</dbReference>
<evidence type="ECO:0000313" key="13">
    <source>
        <dbReference type="Proteomes" id="UP001152798"/>
    </source>
</evidence>
<evidence type="ECO:0000256" key="7">
    <source>
        <dbReference type="PIRNR" id="PIRNR001093"/>
    </source>
</evidence>
<reference evidence="12" key="1">
    <citation type="submission" date="2022-01" db="EMBL/GenBank/DDBJ databases">
        <authorList>
            <person name="King R."/>
        </authorList>
    </citation>
    <scope>NUCLEOTIDE SEQUENCE</scope>
</reference>
<dbReference type="InterPro" id="IPR029018">
    <property type="entry name" value="Hex-like_dom2"/>
</dbReference>
<proteinExistence type="inferred from homology"/>
<comment type="catalytic activity">
    <reaction evidence="1 7">
        <text>Hydrolysis of terminal non-reducing N-acetyl-D-hexosamine residues in N-acetyl-beta-D-hexosaminides.</text>
        <dbReference type="EC" id="3.2.1.52"/>
    </reaction>
</comment>
<dbReference type="SUPFAM" id="SSF51445">
    <property type="entry name" value="(Trans)glycosidases"/>
    <property type="match status" value="1"/>
</dbReference>
<feature type="domain" description="Beta-hexosaminidase eukaryotic type N-terminal" evidence="11">
    <location>
        <begin position="128"/>
        <end position="244"/>
    </location>
</feature>
<sequence>MKIALIKKSKNCMKEVQKKPWFFSVLGIMLLLLTLCILFVKPGITADENYRTTWRSEDVPPAAASTYPWDTLRENFLALSNVAPQESFICREQKCVAKISFDSLNNVNAKEFPSVESCRLSCSKNGNLWPLPNMADLGKELVQIDISHMELLLDGSPEVKTYLSSVFEIFRENMVTDCVENTTRPSNTSIYMAIKVHDQKVKLDRNTNESYRLAVNQQPGKVNVNIDAETAFGARHALETLSQLTSKVFYNGSCSVYIISANIVDKPVFKHRGVLIDTSRHFIPVKDLKKTIRAMAAVKLNVLHWHATDSHSFPLLLSKIPIMARLGAYSENEIYTENDITLLVKYAKLRGVRILMEIDSPAHASNGWQFGDKAAMGNLVLCRNHHPWQEACMQPPCGQLNPANPNVYAVLGLIFKNLQELIPTDDMFHMGGDEVAYSCWSRSSEVTDYMLRKGYPLTDSGYKTLWGEFHNRALKAWDNATGHSNTKIILWTSDLTNPYSIATHLDKDRFIIEAWTGRNDPVPHELLNMGYEVIYASVDTWYLDHGFDGGQYHPWKSVYENQIPNVPNVLGGEVALWSELVDSNNLDTRLWPRAAALAERLWSNPKTSPDEASYRLMETRNRLIRRGVQVDQILPEWCYLNEGHC</sequence>
<dbReference type="Gene3D" id="3.20.20.80">
    <property type="entry name" value="Glycosidases"/>
    <property type="match status" value="1"/>
</dbReference>
<keyword evidence="5" id="KW-0325">Glycoprotein</keyword>
<dbReference type="GO" id="GO:0005975">
    <property type="term" value="P:carbohydrate metabolic process"/>
    <property type="evidence" value="ECO:0007669"/>
    <property type="project" value="InterPro"/>
</dbReference>
<keyword evidence="4 7" id="KW-0378">Hydrolase</keyword>
<dbReference type="PIRSF" id="PIRSF001093">
    <property type="entry name" value="B-hxosamndse_ab_euk"/>
    <property type="match status" value="1"/>
</dbReference>
<dbReference type="InterPro" id="IPR025705">
    <property type="entry name" value="Beta_hexosaminidase_sua/sub"/>
</dbReference>
<feature type="transmembrane region" description="Helical" evidence="9">
    <location>
        <begin position="21"/>
        <end position="40"/>
    </location>
</feature>
<feature type="domain" description="Glycoside hydrolase family 20 catalytic" evidence="10">
    <location>
        <begin position="269"/>
        <end position="604"/>
    </location>
</feature>
<feature type="active site" description="Proton donor" evidence="8">
    <location>
        <position position="434"/>
    </location>
</feature>
<keyword evidence="9" id="KW-0472">Membrane</keyword>
<dbReference type="EC" id="3.2.1.52" evidence="7"/>
<name>A0A9P0HD42_NEZVI</name>
<evidence type="ECO:0000256" key="2">
    <source>
        <dbReference type="ARBA" id="ARBA00006285"/>
    </source>
</evidence>
<evidence type="ECO:0000256" key="3">
    <source>
        <dbReference type="ARBA" id="ARBA00022729"/>
    </source>
</evidence>
<evidence type="ECO:0000256" key="1">
    <source>
        <dbReference type="ARBA" id="ARBA00001231"/>
    </source>
</evidence>
<dbReference type="PANTHER" id="PTHR22600">
    <property type="entry name" value="BETA-HEXOSAMINIDASE"/>
    <property type="match status" value="1"/>
</dbReference>
<dbReference type="Gene3D" id="3.30.379.10">
    <property type="entry name" value="Chitobiase/beta-hexosaminidase domain 2-like"/>
    <property type="match status" value="1"/>
</dbReference>
<keyword evidence="3" id="KW-0732">Signal</keyword>
<dbReference type="InterPro" id="IPR015883">
    <property type="entry name" value="Glyco_hydro_20_cat"/>
</dbReference>
<dbReference type="GO" id="GO:0005886">
    <property type="term" value="C:plasma membrane"/>
    <property type="evidence" value="ECO:0007669"/>
    <property type="project" value="TreeGrafter"/>
</dbReference>
<dbReference type="EMBL" id="OV725080">
    <property type="protein sequence ID" value="CAH1399796.1"/>
    <property type="molecule type" value="Genomic_DNA"/>
</dbReference>
<evidence type="ECO:0000259" key="10">
    <source>
        <dbReference type="Pfam" id="PF00728"/>
    </source>
</evidence>
<dbReference type="Proteomes" id="UP001152798">
    <property type="component" value="Chromosome 4"/>
</dbReference>
<dbReference type="AlphaFoldDB" id="A0A9P0HD42"/>
<gene>
    <name evidence="12" type="ORF">NEZAVI_LOCUS9173</name>
</gene>
<keyword evidence="6 7" id="KW-0326">Glycosidase</keyword>
<evidence type="ECO:0000256" key="4">
    <source>
        <dbReference type="ARBA" id="ARBA00022801"/>
    </source>
</evidence>
<dbReference type="GO" id="GO:0030203">
    <property type="term" value="P:glycosaminoglycan metabolic process"/>
    <property type="evidence" value="ECO:0007669"/>
    <property type="project" value="TreeGrafter"/>
</dbReference>
<dbReference type="SUPFAM" id="SSF55545">
    <property type="entry name" value="beta-N-acetylhexosaminidase-like domain"/>
    <property type="match status" value="1"/>
</dbReference>
<keyword evidence="9" id="KW-1133">Transmembrane helix</keyword>
<evidence type="ECO:0000256" key="5">
    <source>
        <dbReference type="ARBA" id="ARBA00023180"/>
    </source>
</evidence>
<keyword evidence="13" id="KW-1185">Reference proteome</keyword>